<feature type="transmembrane region" description="Helical" evidence="5">
    <location>
        <begin position="60"/>
        <end position="79"/>
    </location>
</feature>
<reference evidence="7 8" key="1">
    <citation type="submission" date="2015-09" db="EMBL/GenBank/DDBJ databases">
        <authorList>
            <consortium name="Pathogen Informatics"/>
        </authorList>
    </citation>
    <scope>NUCLEOTIDE SEQUENCE [LARGE SCALE GENOMIC DNA]</scope>
    <source>
        <strain evidence="7 8">2789STDY5834856</strain>
    </source>
</reference>
<protein>
    <submittedName>
        <fullName evidence="7">Na(+)/H(+) antiporter</fullName>
    </submittedName>
</protein>
<gene>
    <name evidence="7" type="ORF">ERS852471_00586</name>
</gene>
<organism evidence="7 8">
    <name type="scientific">Clostridium disporicum</name>
    <dbReference type="NCBI Taxonomy" id="84024"/>
    <lineage>
        <taxon>Bacteria</taxon>
        <taxon>Bacillati</taxon>
        <taxon>Bacillota</taxon>
        <taxon>Clostridia</taxon>
        <taxon>Eubacteriales</taxon>
        <taxon>Clostridiaceae</taxon>
        <taxon>Clostridium</taxon>
    </lineage>
</organism>
<keyword evidence="3 5" id="KW-1133">Transmembrane helix</keyword>
<dbReference type="OrthoDB" id="9778229at2"/>
<dbReference type="Pfam" id="PF00999">
    <property type="entry name" value="Na_H_Exchanger"/>
    <property type="match status" value="1"/>
</dbReference>
<feature type="transmembrane region" description="Helical" evidence="5">
    <location>
        <begin position="182"/>
        <end position="206"/>
    </location>
</feature>
<feature type="domain" description="Cation/H+ exchanger transmembrane" evidence="6">
    <location>
        <begin position="13"/>
        <end position="380"/>
    </location>
</feature>
<dbReference type="GO" id="GO:0015297">
    <property type="term" value="F:antiporter activity"/>
    <property type="evidence" value="ECO:0007669"/>
    <property type="project" value="InterPro"/>
</dbReference>
<dbReference type="PANTHER" id="PTHR43021">
    <property type="entry name" value="NA(+)/H(+) ANTIPORTER-RELATED"/>
    <property type="match status" value="1"/>
</dbReference>
<accession>A0A174AF37</accession>
<comment type="subcellular location">
    <subcellularLocation>
        <location evidence="1">Membrane</location>
        <topology evidence="1">Multi-pass membrane protein</topology>
    </subcellularLocation>
</comment>
<evidence type="ECO:0000256" key="5">
    <source>
        <dbReference type="SAM" id="Phobius"/>
    </source>
</evidence>
<proteinExistence type="predicted"/>
<evidence type="ECO:0000256" key="3">
    <source>
        <dbReference type="ARBA" id="ARBA00022989"/>
    </source>
</evidence>
<evidence type="ECO:0000313" key="8">
    <source>
        <dbReference type="Proteomes" id="UP000095594"/>
    </source>
</evidence>
<evidence type="ECO:0000259" key="6">
    <source>
        <dbReference type="Pfam" id="PF00999"/>
    </source>
</evidence>
<dbReference type="Gene3D" id="1.20.1530.20">
    <property type="match status" value="1"/>
</dbReference>
<feature type="transmembrane region" description="Helical" evidence="5">
    <location>
        <begin position="243"/>
        <end position="261"/>
    </location>
</feature>
<feature type="transmembrane region" description="Helical" evidence="5">
    <location>
        <begin position="218"/>
        <end position="237"/>
    </location>
</feature>
<dbReference type="RefSeq" id="WP_055263749.1">
    <property type="nucleotide sequence ID" value="NZ_CABIXQ010000003.1"/>
</dbReference>
<sequence length="410" mass="43682">MIKGIILLTVFVVIAFFVGKLVTKVKLPSILGWLLTGMIIGPHALNWMTQGLLDSNWFHILSNVGEVTAGMLIGTELILREIKKSGKQIVTITIFEGLITFIIVAIAFFFVEDIPMSIALIFGGIALATAPAPSLSIVREYKANGPVAKTLIPLAALDDILAVIVFFLVIGGVSSMYTGGRIQILPILMMVILPMVVGGITGYISGKILRKSCDKKETIIKNMLLIIVTAMIGRFVSQNILEINLLLVGIAFSAVIANMVSEERLKEIMGAMNPIIAVALMLMIVALGAPLDYHLILGAGALTAVYIIARAIGKILGAYLGGKISKADKNVCKYLGLSLLPHSGVSLLFTGIAVTTLLPIAPEYATMIQGTIAAAAVINEIIAVFLAKQAFKMAGEIKSEKQIPDSKVVS</sequence>
<name>A0A174AF37_9CLOT</name>
<keyword evidence="4 5" id="KW-0472">Membrane</keyword>
<feature type="transmembrane region" description="Helical" evidence="5">
    <location>
        <begin position="91"/>
        <end position="111"/>
    </location>
</feature>
<feature type="transmembrane region" description="Helical" evidence="5">
    <location>
        <begin position="293"/>
        <end position="313"/>
    </location>
</feature>
<dbReference type="InterPro" id="IPR038770">
    <property type="entry name" value="Na+/solute_symporter_sf"/>
</dbReference>
<dbReference type="AlphaFoldDB" id="A0A174AF37"/>
<dbReference type="GO" id="GO:0016020">
    <property type="term" value="C:membrane"/>
    <property type="evidence" value="ECO:0007669"/>
    <property type="project" value="UniProtKB-SubCell"/>
</dbReference>
<feature type="transmembrane region" description="Helical" evidence="5">
    <location>
        <begin position="6"/>
        <end position="23"/>
    </location>
</feature>
<dbReference type="Proteomes" id="UP000095594">
    <property type="component" value="Unassembled WGS sequence"/>
</dbReference>
<feature type="transmembrane region" description="Helical" evidence="5">
    <location>
        <begin position="30"/>
        <end position="48"/>
    </location>
</feature>
<feature type="transmembrane region" description="Helical" evidence="5">
    <location>
        <begin position="117"/>
        <end position="138"/>
    </location>
</feature>
<evidence type="ECO:0000256" key="4">
    <source>
        <dbReference type="ARBA" id="ARBA00023136"/>
    </source>
</evidence>
<feature type="transmembrane region" description="Helical" evidence="5">
    <location>
        <begin position="367"/>
        <end position="387"/>
    </location>
</feature>
<feature type="transmembrane region" description="Helical" evidence="5">
    <location>
        <begin position="268"/>
        <end position="287"/>
    </location>
</feature>
<dbReference type="PANTHER" id="PTHR43021:SF2">
    <property type="entry name" value="CATION_H+ EXCHANGER DOMAIN-CONTAINING PROTEIN"/>
    <property type="match status" value="1"/>
</dbReference>
<evidence type="ECO:0000313" key="7">
    <source>
        <dbReference type="EMBL" id="CUN86106.1"/>
    </source>
</evidence>
<feature type="transmembrane region" description="Helical" evidence="5">
    <location>
        <begin position="334"/>
        <end position="361"/>
    </location>
</feature>
<dbReference type="EMBL" id="CYZX01000003">
    <property type="protein sequence ID" value="CUN86106.1"/>
    <property type="molecule type" value="Genomic_DNA"/>
</dbReference>
<dbReference type="GO" id="GO:1902600">
    <property type="term" value="P:proton transmembrane transport"/>
    <property type="evidence" value="ECO:0007669"/>
    <property type="project" value="InterPro"/>
</dbReference>
<evidence type="ECO:0000256" key="2">
    <source>
        <dbReference type="ARBA" id="ARBA00022692"/>
    </source>
</evidence>
<evidence type="ECO:0000256" key="1">
    <source>
        <dbReference type="ARBA" id="ARBA00004141"/>
    </source>
</evidence>
<keyword evidence="2 5" id="KW-0812">Transmembrane</keyword>
<dbReference type="InterPro" id="IPR006153">
    <property type="entry name" value="Cation/H_exchanger_TM"/>
</dbReference>
<feature type="transmembrane region" description="Helical" evidence="5">
    <location>
        <begin position="150"/>
        <end position="170"/>
    </location>
</feature>